<feature type="region of interest" description="Disordered" evidence="2">
    <location>
        <begin position="164"/>
        <end position="307"/>
    </location>
</feature>
<comment type="caution">
    <text evidence="4">The sequence shown here is derived from an EMBL/GenBank/DDBJ whole genome shotgun (WGS) entry which is preliminary data.</text>
</comment>
<dbReference type="Proteomes" id="UP000590412">
    <property type="component" value="Unassembled WGS sequence"/>
</dbReference>
<protein>
    <submittedName>
        <fullName evidence="4">Cyclophilin type peptidyl-prolyl cis-trans isomerase/CLD family protein</fullName>
    </submittedName>
</protein>
<dbReference type="Pfam" id="PF00160">
    <property type="entry name" value="Pro_isomerase"/>
    <property type="match status" value="1"/>
</dbReference>
<feature type="domain" description="PPIase cyclophilin-type" evidence="3">
    <location>
        <begin position="12"/>
        <end position="146"/>
    </location>
</feature>
<dbReference type="EMBL" id="JABWAB010000005">
    <property type="protein sequence ID" value="KAF6050778.1"/>
    <property type="molecule type" value="Genomic_DNA"/>
</dbReference>
<dbReference type="InterPro" id="IPR029000">
    <property type="entry name" value="Cyclophilin-like_dom_sf"/>
</dbReference>
<gene>
    <name evidence="4" type="ORF">FOB60_003446</name>
</gene>
<feature type="compositionally biased region" description="Basic and acidic residues" evidence="2">
    <location>
        <begin position="290"/>
        <end position="299"/>
    </location>
</feature>
<feature type="compositionally biased region" description="Acidic residues" evidence="2">
    <location>
        <begin position="183"/>
        <end position="198"/>
    </location>
</feature>
<name>A0A8X7NI08_CANPA</name>
<organism evidence="4 5">
    <name type="scientific">Candida parapsilosis</name>
    <name type="common">Yeast</name>
    <dbReference type="NCBI Taxonomy" id="5480"/>
    <lineage>
        <taxon>Eukaryota</taxon>
        <taxon>Fungi</taxon>
        <taxon>Dikarya</taxon>
        <taxon>Ascomycota</taxon>
        <taxon>Saccharomycotina</taxon>
        <taxon>Pichiomycetes</taxon>
        <taxon>Debaryomycetaceae</taxon>
        <taxon>Candida/Lodderomyces clade</taxon>
        <taxon>Candida</taxon>
    </lineage>
</organism>
<proteinExistence type="predicted"/>
<evidence type="ECO:0000259" key="3">
    <source>
        <dbReference type="Pfam" id="PF00160"/>
    </source>
</evidence>
<feature type="compositionally biased region" description="Low complexity" evidence="2">
    <location>
        <begin position="263"/>
        <end position="272"/>
    </location>
</feature>
<feature type="compositionally biased region" description="Basic and acidic residues" evidence="2">
    <location>
        <begin position="199"/>
        <end position="211"/>
    </location>
</feature>
<accession>A0A8X7NI08</accession>
<dbReference type="AlphaFoldDB" id="A0A8X7NI08"/>
<comment type="catalytic activity">
    <reaction evidence="1">
        <text>[protein]-peptidylproline (omega=180) = [protein]-peptidylproline (omega=0)</text>
        <dbReference type="Rhea" id="RHEA:16237"/>
        <dbReference type="Rhea" id="RHEA-COMP:10747"/>
        <dbReference type="Rhea" id="RHEA-COMP:10748"/>
        <dbReference type="ChEBI" id="CHEBI:83833"/>
        <dbReference type="ChEBI" id="CHEBI:83834"/>
        <dbReference type="EC" id="5.2.1.8"/>
    </reaction>
</comment>
<dbReference type="InterPro" id="IPR002130">
    <property type="entry name" value="Cyclophilin-type_PPIase_dom"/>
</dbReference>
<evidence type="ECO:0000313" key="5">
    <source>
        <dbReference type="Proteomes" id="UP000590412"/>
    </source>
</evidence>
<keyword evidence="4" id="KW-0413">Isomerase</keyword>
<evidence type="ECO:0000256" key="1">
    <source>
        <dbReference type="ARBA" id="ARBA00000971"/>
    </source>
</evidence>
<evidence type="ECO:0000313" key="4">
    <source>
        <dbReference type="EMBL" id="KAF6050778.1"/>
    </source>
</evidence>
<sequence>MSLEPTTTAKVTLITTKGAIKIDIFAKELPSTSLAFITQCHLNKFQNVSIQVTPQYISFLSPPDQPNSDTLSIVKESHSRIKCKQRGYVAYANGQWLISRGELNQANLQVFGKIDQASSWYIVNDIANGEVNKDTGELVFPVTIENSIVDVPFFKLDLKEKEEVAQGEDEKPKAKKPKVAIDYDVEEEEEDTGVDEEEGTIRIKSAYDTEKKKKRDKAQQDEVVSQADVVPESKLMSVNEKKAEADTGQKEEPYHHNSESHSNHSSSSSDSESVSDSDSESESESESDEMDHAPTRDSTIDSPFNPKLDLYNAESITYSELKSHKFIINT</sequence>
<dbReference type="GO" id="GO:0003755">
    <property type="term" value="F:peptidyl-prolyl cis-trans isomerase activity"/>
    <property type="evidence" value="ECO:0007669"/>
    <property type="project" value="UniProtKB-EC"/>
</dbReference>
<evidence type="ECO:0000256" key="2">
    <source>
        <dbReference type="SAM" id="MobiDB-lite"/>
    </source>
</evidence>
<feature type="compositionally biased region" description="Acidic residues" evidence="2">
    <location>
        <begin position="273"/>
        <end position="289"/>
    </location>
</feature>
<reference evidence="4" key="1">
    <citation type="submission" date="2020-03" db="EMBL/GenBank/DDBJ databases">
        <title>FDA dAtabase for Regulatory Grade micrObial Sequences (FDA-ARGOS): Supporting development and validation of Infectious Disease Dx tests.</title>
        <authorList>
            <person name="Campos J."/>
            <person name="Goldberg B."/>
            <person name="Tallon L."/>
            <person name="Sadzewicz L."/>
            <person name="Vavikolanu K."/>
            <person name="Mehta A."/>
            <person name="Aluvathingal J."/>
            <person name="Nadendla S."/>
            <person name="Nandy P."/>
            <person name="Geyer C."/>
            <person name="Yan Y."/>
            <person name="Sichtig H."/>
        </authorList>
    </citation>
    <scope>NUCLEOTIDE SEQUENCE [LARGE SCALE GENOMIC DNA]</scope>
    <source>
        <strain evidence="4">FDAARGOS_652</strain>
    </source>
</reference>
<dbReference type="Gene3D" id="2.40.100.10">
    <property type="entry name" value="Cyclophilin-like"/>
    <property type="match status" value="1"/>
</dbReference>
<dbReference type="SUPFAM" id="SSF50891">
    <property type="entry name" value="Cyclophilin-like"/>
    <property type="match status" value="1"/>
</dbReference>
<feature type="compositionally biased region" description="Basic and acidic residues" evidence="2">
    <location>
        <begin position="239"/>
        <end position="262"/>
    </location>
</feature>
<dbReference type="OrthoDB" id="442970at2759"/>